<accession>A0A3B1C632</accession>
<organism evidence="1">
    <name type="scientific">hydrothermal vent metagenome</name>
    <dbReference type="NCBI Taxonomy" id="652676"/>
    <lineage>
        <taxon>unclassified sequences</taxon>
        <taxon>metagenomes</taxon>
        <taxon>ecological metagenomes</taxon>
    </lineage>
</organism>
<name>A0A3B1C632_9ZZZZ</name>
<gene>
    <name evidence="1" type="ORF">MNBD_NITROSPINAE03-193</name>
</gene>
<dbReference type="EMBL" id="UOGB01000106">
    <property type="protein sequence ID" value="VAX18330.1"/>
    <property type="molecule type" value="Genomic_DNA"/>
</dbReference>
<proteinExistence type="predicted"/>
<dbReference type="AlphaFoldDB" id="A0A3B1C632"/>
<protein>
    <submittedName>
        <fullName evidence="1">Uncharacterized protein</fullName>
    </submittedName>
</protein>
<sequence length="123" mass="13867">MAGALAIAVVVSAPVFGQDEYVGVESLETKRNDETPYRNVIVQQQKLIKKILDIQEQTLLLLKNSDDSKKQKEAQTLLGKISEVKKETKQTDDEIEKVSKRPIKVGKGLQLEYTYTEDDYLAP</sequence>
<reference evidence="1" key="1">
    <citation type="submission" date="2018-06" db="EMBL/GenBank/DDBJ databases">
        <authorList>
            <person name="Zhirakovskaya E."/>
        </authorList>
    </citation>
    <scope>NUCLEOTIDE SEQUENCE</scope>
</reference>
<evidence type="ECO:0000313" key="1">
    <source>
        <dbReference type="EMBL" id="VAX18330.1"/>
    </source>
</evidence>